<protein>
    <recommendedName>
        <fullName evidence="3">Ribosomal protein S7</fullName>
    </recommendedName>
</protein>
<dbReference type="Proteomes" id="UP001567538">
    <property type="component" value="Unassembled WGS sequence"/>
</dbReference>
<evidence type="ECO:0008006" key="3">
    <source>
        <dbReference type="Google" id="ProtNLM"/>
    </source>
</evidence>
<accession>A0ABD1I5F0</accession>
<organism evidence="1 2">
    <name type="scientific">Salvia divinorum</name>
    <name type="common">Maria pastora</name>
    <name type="synonym">Diviner's sage</name>
    <dbReference type="NCBI Taxonomy" id="28513"/>
    <lineage>
        <taxon>Eukaryota</taxon>
        <taxon>Viridiplantae</taxon>
        <taxon>Streptophyta</taxon>
        <taxon>Embryophyta</taxon>
        <taxon>Tracheophyta</taxon>
        <taxon>Spermatophyta</taxon>
        <taxon>Magnoliopsida</taxon>
        <taxon>eudicotyledons</taxon>
        <taxon>Gunneridae</taxon>
        <taxon>Pentapetalae</taxon>
        <taxon>asterids</taxon>
        <taxon>lamiids</taxon>
        <taxon>Lamiales</taxon>
        <taxon>Lamiaceae</taxon>
        <taxon>Nepetoideae</taxon>
        <taxon>Mentheae</taxon>
        <taxon>Salviinae</taxon>
        <taxon>Salvia</taxon>
        <taxon>Salvia subgen. Calosphace</taxon>
    </lineage>
</organism>
<keyword evidence="2" id="KW-1185">Reference proteome</keyword>
<evidence type="ECO:0000313" key="1">
    <source>
        <dbReference type="EMBL" id="KAL1563204.1"/>
    </source>
</evidence>
<dbReference type="AlphaFoldDB" id="A0ABD1I5F0"/>
<comment type="caution">
    <text evidence="1">The sequence shown here is derived from an EMBL/GenBank/DDBJ whole genome shotgun (WGS) entry which is preliminary data.</text>
</comment>
<gene>
    <name evidence="1" type="ORF">AAHA92_05697</name>
</gene>
<reference evidence="1 2" key="1">
    <citation type="submission" date="2024-06" db="EMBL/GenBank/DDBJ databases">
        <title>A chromosome level genome sequence of Diviner's sage (Salvia divinorum).</title>
        <authorList>
            <person name="Ford S.A."/>
            <person name="Ro D.-K."/>
            <person name="Ness R.W."/>
            <person name="Phillips M.A."/>
        </authorList>
    </citation>
    <scope>NUCLEOTIDE SEQUENCE [LARGE SCALE GENOMIC DNA]</scope>
    <source>
        <strain evidence="1">SAF-2024a</strain>
        <tissue evidence="1">Leaf</tissue>
    </source>
</reference>
<dbReference type="EMBL" id="JBEAFC010000003">
    <property type="protein sequence ID" value="KAL1563204.1"/>
    <property type="molecule type" value="Genomic_DNA"/>
</dbReference>
<proteinExistence type="predicted"/>
<evidence type="ECO:0000313" key="2">
    <source>
        <dbReference type="Proteomes" id="UP001567538"/>
    </source>
</evidence>
<sequence length="66" mass="7802">MIKKKHIRKAFDMICKLALEALDKSSDTDKKGTVNRNRFSRENLCIEVASFLSYLIDELMRIRRIQ</sequence>
<name>A0ABD1I5F0_SALDI</name>